<gene>
    <name evidence="1" type="ORF">SAMN06264365_105268</name>
</gene>
<evidence type="ECO:0000313" key="1">
    <source>
        <dbReference type="EMBL" id="SNR75907.1"/>
    </source>
</evidence>
<protein>
    <submittedName>
        <fullName evidence="1">Uncharacterized protein</fullName>
    </submittedName>
</protein>
<accession>A0A238YXT8</accession>
<dbReference type="AlphaFoldDB" id="A0A238YXT8"/>
<organism evidence="1 2">
    <name type="scientific">Actinoplanes regularis</name>
    <dbReference type="NCBI Taxonomy" id="52697"/>
    <lineage>
        <taxon>Bacteria</taxon>
        <taxon>Bacillati</taxon>
        <taxon>Actinomycetota</taxon>
        <taxon>Actinomycetes</taxon>
        <taxon>Micromonosporales</taxon>
        <taxon>Micromonosporaceae</taxon>
        <taxon>Actinoplanes</taxon>
    </lineage>
</organism>
<name>A0A238YXT8_9ACTN</name>
<evidence type="ECO:0000313" key="2">
    <source>
        <dbReference type="Proteomes" id="UP000198415"/>
    </source>
</evidence>
<keyword evidence="2" id="KW-1185">Reference proteome</keyword>
<dbReference type="EMBL" id="FZNR01000005">
    <property type="protein sequence ID" value="SNR75907.1"/>
    <property type="molecule type" value="Genomic_DNA"/>
</dbReference>
<sequence>MLTDSPLLHPIENAGDRRPATGVSLIATTPISTQTFTRRSLAFDKLAQSLLSQ</sequence>
<dbReference type="RefSeq" id="WP_179277131.1">
    <property type="nucleotide sequence ID" value="NZ_BOMU01000035.1"/>
</dbReference>
<dbReference type="Proteomes" id="UP000198415">
    <property type="component" value="Unassembled WGS sequence"/>
</dbReference>
<reference evidence="1 2" key="1">
    <citation type="submission" date="2017-06" db="EMBL/GenBank/DDBJ databases">
        <authorList>
            <person name="Kim H.J."/>
            <person name="Triplett B.A."/>
        </authorList>
    </citation>
    <scope>NUCLEOTIDE SEQUENCE [LARGE SCALE GENOMIC DNA]</scope>
    <source>
        <strain evidence="1 2">DSM 43151</strain>
    </source>
</reference>
<proteinExistence type="predicted"/>